<evidence type="ECO:0000256" key="1">
    <source>
        <dbReference type="ARBA" id="ARBA00023002"/>
    </source>
</evidence>
<evidence type="ECO:0000256" key="3">
    <source>
        <dbReference type="ARBA" id="ARBA00034474"/>
    </source>
</evidence>
<dbReference type="OMA" id="FTQIKIH"/>
<dbReference type="eggNOG" id="KOG2672">
    <property type="taxonomic scope" value="Eukaryota"/>
</dbReference>
<dbReference type="InterPro" id="IPR008990">
    <property type="entry name" value="Elect_transpt_acc-like_dom_sf"/>
</dbReference>
<dbReference type="OrthoDB" id="1916328at2759"/>
<dbReference type="EMBL" id="KI631274">
    <property type="protein sequence ID" value="EYU29040.1"/>
    <property type="molecule type" value="Genomic_DNA"/>
</dbReference>
<feature type="domain" description="Ferredoxin thioredoxin reductase alpha chain" evidence="5">
    <location>
        <begin position="91"/>
        <end position="165"/>
    </location>
</feature>
<dbReference type="InterPro" id="IPR004207">
    <property type="entry name" value="Fd_thioredoxin_Rdtase_alpha"/>
</dbReference>
<evidence type="ECO:0000256" key="4">
    <source>
        <dbReference type="ARBA" id="ARBA00034490"/>
    </source>
</evidence>
<accession>A0A022QRC6</accession>
<dbReference type="SUPFAM" id="SSF50090">
    <property type="entry name" value="Electron transport accessory proteins"/>
    <property type="match status" value="1"/>
</dbReference>
<dbReference type="Pfam" id="PF02941">
    <property type="entry name" value="FeThRed_A"/>
    <property type="match status" value="1"/>
</dbReference>
<organism evidence="6 7">
    <name type="scientific">Erythranthe guttata</name>
    <name type="common">Yellow monkey flower</name>
    <name type="synonym">Mimulus guttatus</name>
    <dbReference type="NCBI Taxonomy" id="4155"/>
    <lineage>
        <taxon>Eukaryota</taxon>
        <taxon>Viridiplantae</taxon>
        <taxon>Streptophyta</taxon>
        <taxon>Embryophyta</taxon>
        <taxon>Tracheophyta</taxon>
        <taxon>Spermatophyta</taxon>
        <taxon>Magnoliopsida</taxon>
        <taxon>eudicotyledons</taxon>
        <taxon>Gunneridae</taxon>
        <taxon>Pentapetalae</taxon>
        <taxon>asterids</taxon>
        <taxon>lamiids</taxon>
        <taxon>Lamiales</taxon>
        <taxon>Phrymaceae</taxon>
        <taxon>Erythranthe</taxon>
    </lineage>
</organism>
<dbReference type="GO" id="GO:0015979">
    <property type="term" value="P:photosynthesis"/>
    <property type="evidence" value="ECO:0007669"/>
    <property type="project" value="InterPro"/>
</dbReference>
<dbReference type="InterPro" id="IPR044166">
    <property type="entry name" value="FTRV"/>
</dbReference>
<comment type="similarity">
    <text evidence="4">Belongs to the ferredoxin thioredoxin reductase alpha subunit family.</text>
</comment>
<comment type="subunit">
    <text evidence="2">Heterodimer of subunit A (variable subunit) and subunit B (catalytic subunit). Heterodimeric FTR forms a complex with ferredoxin and thioredoxin.</text>
</comment>
<dbReference type="STRING" id="4155.A0A022QRC6"/>
<proteinExistence type="inferred from homology"/>
<dbReference type="AlphaFoldDB" id="A0A022QRC6"/>
<dbReference type="PANTHER" id="PTHR46937">
    <property type="entry name" value="FERREDOXIN-THIOREDOXIN REDUCTASE, VARIABLE CHAIN"/>
    <property type="match status" value="1"/>
</dbReference>
<dbReference type="Gene3D" id="2.30.30.50">
    <property type="match status" value="1"/>
</dbReference>
<evidence type="ECO:0000313" key="7">
    <source>
        <dbReference type="Proteomes" id="UP000030748"/>
    </source>
</evidence>
<sequence length="170" mass="18580">MATSPAFFSSILNFPNSKITNPNLGSRRMNSGVRKPQIPPNFHTSGHRISVADASPSPSCSCNSATISNSLTLDHDSINDEELKKAESKLGAKVRVKAPLVVYHIPKLPELDLTGKVGVLKQYVGVHKGKKISANLPYKIEFVADDLPGRDGKPVKFSAHLREDEFEFLD</sequence>
<protein>
    <recommendedName>
        <fullName evidence="5">Ferredoxin thioredoxin reductase alpha chain domain-containing protein</fullName>
    </recommendedName>
</protein>
<evidence type="ECO:0000313" key="6">
    <source>
        <dbReference type="EMBL" id="EYU29040.1"/>
    </source>
</evidence>
<reference evidence="6 7" key="1">
    <citation type="journal article" date="2013" name="Proc. Natl. Acad. Sci. U.S.A.">
        <title>Fine-scale variation in meiotic recombination in Mimulus inferred from population shotgun sequencing.</title>
        <authorList>
            <person name="Hellsten U."/>
            <person name="Wright K.M."/>
            <person name="Jenkins J."/>
            <person name="Shu S."/>
            <person name="Yuan Y."/>
            <person name="Wessler S.R."/>
            <person name="Schmutz J."/>
            <person name="Willis J.H."/>
            <person name="Rokhsar D.S."/>
        </authorList>
    </citation>
    <scope>NUCLEOTIDE SEQUENCE [LARGE SCALE GENOMIC DNA]</scope>
    <source>
        <strain evidence="7">cv. DUN x IM62</strain>
    </source>
</reference>
<dbReference type="GO" id="GO:0016491">
    <property type="term" value="F:oxidoreductase activity"/>
    <property type="evidence" value="ECO:0007669"/>
    <property type="project" value="UniProtKB-KW"/>
</dbReference>
<evidence type="ECO:0000259" key="5">
    <source>
        <dbReference type="Pfam" id="PF02941"/>
    </source>
</evidence>
<name>A0A022QRC6_ERYGU</name>
<evidence type="ECO:0000256" key="2">
    <source>
        <dbReference type="ARBA" id="ARBA00026011"/>
    </source>
</evidence>
<gene>
    <name evidence="6" type="ORF">MIMGU_mgv1a015025mg</name>
</gene>
<dbReference type="KEGG" id="egt:105967311"/>
<dbReference type="Proteomes" id="UP000030748">
    <property type="component" value="Unassembled WGS sequence"/>
</dbReference>
<dbReference type="PANTHER" id="PTHR46937:SF4">
    <property type="entry name" value="FERREDOXIN-THIOREDOXIN REDUCTASE SUBUNIT A1, CHLOROPLASTIC"/>
    <property type="match status" value="1"/>
</dbReference>
<keyword evidence="7" id="KW-1185">Reference proteome</keyword>
<keyword evidence="1" id="KW-0560">Oxidoreductase</keyword>
<dbReference type="PhylomeDB" id="A0A022QRC6"/>
<comment type="function">
    <text evidence="3">Variable subunit of the ferredoxin-thioredoxin reductase (FTR), which catalyzes the two-electron reduction of thioredoxins by the electrons provided by reduced ferredoxin.</text>
</comment>